<name>A0A415MEM3_9FIRM</name>
<dbReference type="RefSeq" id="WP_118370048.1">
    <property type="nucleotide sequence ID" value="NZ_QROY01000002.1"/>
</dbReference>
<comment type="caution">
    <text evidence="2">The sequence shown here is derived from an EMBL/GenBank/DDBJ whole genome shotgun (WGS) entry which is preliminary data.</text>
</comment>
<dbReference type="PROSITE" id="PS51747">
    <property type="entry name" value="CYT_DCMP_DEAMINASES_2"/>
    <property type="match status" value="1"/>
</dbReference>
<dbReference type="Gene3D" id="3.40.140.10">
    <property type="entry name" value="Cytidine Deaminase, domain 2"/>
    <property type="match status" value="1"/>
</dbReference>
<dbReference type="SUPFAM" id="SSF53927">
    <property type="entry name" value="Cytidine deaminase-like"/>
    <property type="match status" value="1"/>
</dbReference>
<evidence type="ECO:0000313" key="3">
    <source>
        <dbReference type="Proteomes" id="UP000285201"/>
    </source>
</evidence>
<dbReference type="Proteomes" id="UP000285201">
    <property type="component" value="Unassembled WGS sequence"/>
</dbReference>
<accession>A0A415MEM3</accession>
<gene>
    <name evidence="2" type="ORF">DW007_03215</name>
</gene>
<dbReference type="AlphaFoldDB" id="A0A415MEM3"/>
<dbReference type="GO" id="GO:0003824">
    <property type="term" value="F:catalytic activity"/>
    <property type="evidence" value="ECO:0007669"/>
    <property type="project" value="InterPro"/>
</dbReference>
<dbReference type="InterPro" id="IPR002125">
    <property type="entry name" value="CMP_dCMP_dom"/>
</dbReference>
<sequence length="138" mass="16092">MLSKSDYRYFKKAKMAATISDYKKTHIGCIAVYQGNVIGIGCNTIKTHPIQKYYNRYRNSWNKNGIKPTLHAEINCLNSIRHLDINFQKVKLYIFRTRLDREFGMCRPCPSCMAAIKDLGIKHIYYTSNDGYSYECIN</sequence>
<evidence type="ECO:0000313" key="2">
    <source>
        <dbReference type="EMBL" id="RHL71170.1"/>
    </source>
</evidence>
<dbReference type="Pfam" id="PF00383">
    <property type="entry name" value="dCMP_cyt_deam_1"/>
    <property type="match status" value="1"/>
</dbReference>
<dbReference type="EMBL" id="QROY01000002">
    <property type="protein sequence ID" value="RHL71170.1"/>
    <property type="molecule type" value="Genomic_DNA"/>
</dbReference>
<reference evidence="2 3" key="1">
    <citation type="submission" date="2018-08" db="EMBL/GenBank/DDBJ databases">
        <title>A genome reference for cultivated species of the human gut microbiota.</title>
        <authorList>
            <person name="Zou Y."/>
            <person name="Xue W."/>
            <person name="Luo G."/>
        </authorList>
    </citation>
    <scope>NUCLEOTIDE SEQUENCE [LARGE SCALE GENOMIC DNA]</scope>
    <source>
        <strain evidence="2 3">AF36-7BH</strain>
    </source>
</reference>
<organism evidence="2 3">
    <name type="scientific">Lachnospira eligens</name>
    <dbReference type="NCBI Taxonomy" id="39485"/>
    <lineage>
        <taxon>Bacteria</taxon>
        <taxon>Bacillati</taxon>
        <taxon>Bacillota</taxon>
        <taxon>Clostridia</taxon>
        <taxon>Lachnospirales</taxon>
        <taxon>Lachnospiraceae</taxon>
        <taxon>Lachnospira</taxon>
    </lineage>
</organism>
<protein>
    <recommendedName>
        <fullName evidence="1">CMP/dCMP-type deaminase domain-containing protein</fullName>
    </recommendedName>
</protein>
<feature type="domain" description="CMP/dCMP-type deaminase" evidence="1">
    <location>
        <begin position="4"/>
        <end position="138"/>
    </location>
</feature>
<proteinExistence type="predicted"/>
<dbReference type="InterPro" id="IPR016193">
    <property type="entry name" value="Cytidine_deaminase-like"/>
</dbReference>
<evidence type="ECO:0000259" key="1">
    <source>
        <dbReference type="PROSITE" id="PS51747"/>
    </source>
</evidence>